<dbReference type="Gene3D" id="2.60.120.10">
    <property type="entry name" value="Jelly Rolls"/>
    <property type="match status" value="1"/>
</dbReference>
<organism evidence="1 2">
    <name type="scientific">Natronorubrum texcoconense</name>
    <dbReference type="NCBI Taxonomy" id="1095776"/>
    <lineage>
        <taxon>Archaea</taxon>
        <taxon>Methanobacteriati</taxon>
        <taxon>Methanobacteriota</taxon>
        <taxon>Stenosarchaea group</taxon>
        <taxon>Halobacteria</taxon>
        <taxon>Halobacteriales</taxon>
        <taxon>Natrialbaceae</taxon>
        <taxon>Natronorubrum</taxon>
    </lineage>
</organism>
<dbReference type="AlphaFoldDB" id="A0A1G9C2X1"/>
<sequence>MTEEWHLDNERIRSFVDTVDEAADTHEEIPDLLAALRDPFRDLLTDDDWLPEPYDGLVPDGYDDKGEMGRDIAQWLLYRRPEKLTMFTLVLPPGVETPVHDHLAWGLVGIYSGTQTEDFYRRADDEDNHIGHADLEHLRTEEVERGDFYELIPPNNDIHKVRTSSDVPSVSVHLLGADVGCIQRHQFDPDDEFVELFQSHYTNVRCERSLSPPDNHGHSHSHQH</sequence>
<evidence type="ECO:0000313" key="2">
    <source>
        <dbReference type="Proteomes" id="UP000198882"/>
    </source>
</evidence>
<accession>A0A1G9C2X1</accession>
<name>A0A1G9C2X1_9EURY</name>
<dbReference type="InterPro" id="IPR014710">
    <property type="entry name" value="RmlC-like_jellyroll"/>
</dbReference>
<proteinExistence type="predicted"/>
<dbReference type="CDD" id="cd10548">
    <property type="entry name" value="cupin_CDO"/>
    <property type="match status" value="1"/>
</dbReference>
<keyword evidence="2" id="KW-1185">Reference proteome</keyword>
<dbReference type="InterPro" id="IPR011051">
    <property type="entry name" value="RmlC_Cupin_sf"/>
</dbReference>
<evidence type="ECO:0000313" key="1">
    <source>
        <dbReference type="EMBL" id="SDK46010.1"/>
    </source>
</evidence>
<reference evidence="2" key="1">
    <citation type="submission" date="2016-10" db="EMBL/GenBank/DDBJ databases">
        <authorList>
            <person name="Varghese N."/>
            <person name="Submissions S."/>
        </authorList>
    </citation>
    <scope>NUCLEOTIDE SEQUENCE [LARGE SCALE GENOMIC DNA]</scope>
    <source>
        <strain evidence="2">B4,CECT 8067,JCM 17497</strain>
    </source>
</reference>
<gene>
    <name evidence="1" type="ORF">SAMN04515672_3190</name>
</gene>
<protein>
    <submittedName>
        <fullName evidence="1">Predicted metal-dependent enzyme of the double-stranded beta helix superfamily</fullName>
    </submittedName>
</protein>
<dbReference type="STRING" id="1095776.SAMN04515672_3190"/>
<dbReference type="SUPFAM" id="SSF51182">
    <property type="entry name" value="RmlC-like cupins"/>
    <property type="match status" value="1"/>
</dbReference>
<dbReference type="EMBL" id="FNFE01000004">
    <property type="protein sequence ID" value="SDK46010.1"/>
    <property type="molecule type" value="Genomic_DNA"/>
</dbReference>
<dbReference type="OrthoDB" id="194516at2157"/>
<dbReference type="Proteomes" id="UP000198882">
    <property type="component" value="Unassembled WGS sequence"/>
</dbReference>
<dbReference type="RefSeq" id="WP_090308979.1">
    <property type="nucleotide sequence ID" value="NZ_FNFE01000004.1"/>
</dbReference>